<feature type="domain" description="Terpene synthase metal-binding" evidence="7">
    <location>
        <begin position="580"/>
        <end position="810"/>
    </location>
</feature>
<dbReference type="STRING" id="88036.D8SYZ8"/>
<dbReference type="HOGENOM" id="CLU_003125_2_0_1"/>
<dbReference type="InterPro" id="IPR005630">
    <property type="entry name" value="Terpene_synthase_metal-bd"/>
</dbReference>
<dbReference type="InterPro" id="IPR008949">
    <property type="entry name" value="Isoprenoid_synthase_dom_sf"/>
</dbReference>
<sequence>MKNSIPRSSIIPSKCLTTTIKIVSNFKAGRQDSAMASVLFSVKHTGISASLKSSRAPATRISCCSLSFDNKKPAEAPENQKKKQQPYQGILHVPADHVQELDHRETSLLVAEVKGWLMKLASGKGEISPSAYDTAWVARIGSESDSSLPEFPEALEWIISSQLSDGSWGYDRHLQLYDRVLSTLSCLVTLKLWDIGHSCITQGTKFLRENMIKLKQDDGDLLSGFEVTFPMMLKEAKQLGLDLPYDTEFTRLLEISTKKKLAKIPLDRLHSAPTTLLYSLEGLQGLEMDWQKILKLQSRDGSFLSSPSSTACVYLKTKDRKSLQYLQKAMKDQNYAVPCHYPIDLFESLWVVDTIERLGIDVFFRDEIKAVLNYVYSSWTNEGIGWGSTCLVKDIDDTAMAFRILRMHGYNVSSDAFNQFWLPGDKFCCFIGEVSHGVSEMLNLHRASQIDFPNEEILTKTFKYSHGYLLNVESSHMDKWAMKKNLMGEVAFELANPFHDSLPRIYNNAYIKHYGVDDPWIAKTIYRLPLVNNKVLLELANRYAQQCQSYQPSEMIELVNWWHSSGFENVPSTRLKAKINMIPYIHYLICSTFHEEEFGQLRVFFTKTFCINTLFDDLLDYTTNIKELDHLENAIERWDISMSQELSLEYKILFQEFYTIVLVMTEAASKIHQNLSPEFIYKYLLGICIKVIKSIIADARWKIQGYIPTFEEYMANAEISVSSWVHVLMGIFFCGELLTEELLNTIYDSKPLKLDRIISRLSNDMKTYKIEMKLGQQAQGVSCYMKDHPGATEADAIIYLQSLLNKAKKELNESYFISHQKDLPKNIKRFNFEIVRMMLITYNEVRQVDLFKNPDKELQDMIEVSLETYRISNQ</sequence>
<dbReference type="SUPFAM" id="SSF48576">
    <property type="entry name" value="Terpenoid synthases"/>
    <property type="match status" value="1"/>
</dbReference>
<dbReference type="GO" id="GO:0000287">
    <property type="term" value="F:magnesium ion binding"/>
    <property type="evidence" value="ECO:0000318"/>
    <property type="project" value="GO_Central"/>
</dbReference>
<dbReference type="Gramene" id="EFJ10402">
    <property type="protein sequence ID" value="EFJ10402"/>
    <property type="gene ID" value="SELMODRAFT_427242"/>
</dbReference>
<evidence type="ECO:0000313" key="8">
    <source>
        <dbReference type="EMBL" id="EFJ10402.1"/>
    </source>
</evidence>
<dbReference type="InterPro" id="IPR036965">
    <property type="entry name" value="Terpene_synth_N_sf"/>
</dbReference>
<dbReference type="GO" id="GO:0010333">
    <property type="term" value="F:terpene synthase activity"/>
    <property type="evidence" value="ECO:0000318"/>
    <property type="project" value="GO_Central"/>
</dbReference>
<evidence type="ECO:0000313" key="9">
    <source>
        <dbReference type="Proteomes" id="UP000001514"/>
    </source>
</evidence>
<dbReference type="Proteomes" id="UP000001514">
    <property type="component" value="Unassembled WGS sequence"/>
</dbReference>
<name>D8SYZ8_SELML</name>
<evidence type="ECO:0000256" key="2">
    <source>
        <dbReference type="ARBA" id="ARBA00004721"/>
    </source>
</evidence>
<dbReference type="OMA" id="TSMENAL"/>
<dbReference type="InParanoid" id="D8SYZ8"/>
<dbReference type="SFLD" id="SFLDG01605">
    <property type="entry name" value="Terpene_Cyclase_Like_1_N-term"/>
    <property type="match status" value="1"/>
</dbReference>
<comment type="cofactor">
    <cofactor evidence="1">
        <name>Mg(2+)</name>
        <dbReference type="ChEBI" id="CHEBI:18420"/>
    </cofactor>
</comment>
<evidence type="ECO:0000256" key="3">
    <source>
        <dbReference type="ARBA" id="ARBA00022723"/>
    </source>
</evidence>
<keyword evidence="4" id="KW-0460">Magnesium</keyword>
<reference evidence="8 9" key="1">
    <citation type="journal article" date="2011" name="Science">
        <title>The Selaginella genome identifies genetic changes associated with the evolution of vascular plants.</title>
        <authorList>
            <person name="Banks J.A."/>
            <person name="Nishiyama T."/>
            <person name="Hasebe M."/>
            <person name="Bowman J.L."/>
            <person name="Gribskov M."/>
            <person name="dePamphilis C."/>
            <person name="Albert V.A."/>
            <person name="Aono N."/>
            <person name="Aoyama T."/>
            <person name="Ambrose B.A."/>
            <person name="Ashton N.W."/>
            <person name="Axtell M.J."/>
            <person name="Barker E."/>
            <person name="Barker M.S."/>
            <person name="Bennetzen J.L."/>
            <person name="Bonawitz N.D."/>
            <person name="Chapple C."/>
            <person name="Cheng C."/>
            <person name="Correa L.G."/>
            <person name="Dacre M."/>
            <person name="DeBarry J."/>
            <person name="Dreyer I."/>
            <person name="Elias M."/>
            <person name="Engstrom E.M."/>
            <person name="Estelle M."/>
            <person name="Feng L."/>
            <person name="Finet C."/>
            <person name="Floyd S.K."/>
            <person name="Frommer W.B."/>
            <person name="Fujita T."/>
            <person name="Gramzow L."/>
            <person name="Gutensohn M."/>
            <person name="Harholt J."/>
            <person name="Hattori M."/>
            <person name="Heyl A."/>
            <person name="Hirai T."/>
            <person name="Hiwatashi Y."/>
            <person name="Ishikawa M."/>
            <person name="Iwata M."/>
            <person name="Karol K.G."/>
            <person name="Koehler B."/>
            <person name="Kolukisaoglu U."/>
            <person name="Kubo M."/>
            <person name="Kurata T."/>
            <person name="Lalonde S."/>
            <person name="Li K."/>
            <person name="Li Y."/>
            <person name="Litt A."/>
            <person name="Lyons E."/>
            <person name="Manning G."/>
            <person name="Maruyama T."/>
            <person name="Michael T.P."/>
            <person name="Mikami K."/>
            <person name="Miyazaki S."/>
            <person name="Morinaga S."/>
            <person name="Murata T."/>
            <person name="Mueller-Roeber B."/>
            <person name="Nelson D.R."/>
            <person name="Obara M."/>
            <person name="Oguri Y."/>
            <person name="Olmstead R.G."/>
            <person name="Onodera N."/>
            <person name="Petersen B.L."/>
            <person name="Pils B."/>
            <person name="Prigge M."/>
            <person name="Rensing S.A."/>
            <person name="Riano-Pachon D.M."/>
            <person name="Roberts A.W."/>
            <person name="Sato Y."/>
            <person name="Scheller H.V."/>
            <person name="Schulz B."/>
            <person name="Schulz C."/>
            <person name="Shakirov E.V."/>
            <person name="Shibagaki N."/>
            <person name="Shinohara N."/>
            <person name="Shippen D.E."/>
            <person name="Soerensen I."/>
            <person name="Sotooka R."/>
            <person name="Sugimoto N."/>
            <person name="Sugita M."/>
            <person name="Sumikawa N."/>
            <person name="Tanurdzic M."/>
            <person name="Theissen G."/>
            <person name="Ulvskov P."/>
            <person name="Wakazuki S."/>
            <person name="Weng J.K."/>
            <person name="Willats W.W."/>
            <person name="Wipf D."/>
            <person name="Wolf P.G."/>
            <person name="Yang L."/>
            <person name="Zimmer A.D."/>
            <person name="Zhu Q."/>
            <person name="Mitros T."/>
            <person name="Hellsten U."/>
            <person name="Loque D."/>
            <person name="Otillar R."/>
            <person name="Salamov A."/>
            <person name="Schmutz J."/>
            <person name="Shapiro H."/>
            <person name="Lindquist E."/>
            <person name="Lucas S."/>
            <person name="Rokhsar D."/>
            <person name="Grigoriev I.V."/>
        </authorList>
    </citation>
    <scope>NUCLEOTIDE SEQUENCE [LARGE SCALE GENOMIC DNA]</scope>
</reference>
<dbReference type="SFLD" id="SFLDG01014">
    <property type="entry name" value="Terpene_Cyclase_Like_1_N-term"/>
    <property type="match status" value="1"/>
</dbReference>
<evidence type="ECO:0000256" key="1">
    <source>
        <dbReference type="ARBA" id="ARBA00001946"/>
    </source>
</evidence>
<dbReference type="InterPro" id="IPR050148">
    <property type="entry name" value="Terpene_synthase-like"/>
</dbReference>
<evidence type="ECO:0000259" key="7">
    <source>
        <dbReference type="Pfam" id="PF03936"/>
    </source>
</evidence>
<dbReference type="FunFam" id="1.50.10.130:FF:000002">
    <property type="entry name" value="Ent-copalyl diphosphate synthase, chloroplastic"/>
    <property type="match status" value="1"/>
</dbReference>
<dbReference type="InterPro" id="IPR001906">
    <property type="entry name" value="Terpene_synth_N"/>
</dbReference>
<dbReference type="PANTHER" id="PTHR31739:SF4">
    <property type="entry name" value="ENT-COPALYL DIPHOSPHATE SYNTHASE, CHLOROPLASTIC"/>
    <property type="match status" value="1"/>
</dbReference>
<dbReference type="Gene3D" id="1.10.600.10">
    <property type="entry name" value="Farnesyl Diphosphate Synthase"/>
    <property type="match status" value="1"/>
</dbReference>
<keyword evidence="5" id="KW-0456">Lyase</keyword>
<dbReference type="Gene3D" id="1.50.10.130">
    <property type="entry name" value="Terpene synthase, N-terminal domain"/>
    <property type="match status" value="1"/>
</dbReference>
<protein>
    <submittedName>
        <fullName evidence="8">Uncharacterized protein</fullName>
    </submittedName>
</protein>
<dbReference type="GO" id="GO:0016102">
    <property type="term" value="P:diterpenoid biosynthetic process"/>
    <property type="evidence" value="ECO:0000318"/>
    <property type="project" value="GO_Central"/>
</dbReference>
<dbReference type="EMBL" id="GL377654">
    <property type="protein sequence ID" value="EFJ10402.1"/>
    <property type="molecule type" value="Genomic_DNA"/>
</dbReference>
<dbReference type="InterPro" id="IPR008930">
    <property type="entry name" value="Terpenoid_cyclase/PrenylTrfase"/>
</dbReference>
<dbReference type="KEGG" id="smo:SELMODRAFT_427242"/>
<evidence type="ECO:0000259" key="6">
    <source>
        <dbReference type="Pfam" id="PF01397"/>
    </source>
</evidence>
<dbReference type="PANTHER" id="PTHR31739">
    <property type="entry name" value="ENT-COPALYL DIPHOSPHATE SYNTHASE, CHLOROPLASTIC"/>
    <property type="match status" value="1"/>
</dbReference>
<dbReference type="FunFam" id="1.50.10.160:FF:000006">
    <property type="entry name" value="Bifunctional diterpene synthase, chloroplastic"/>
    <property type="match status" value="1"/>
</dbReference>
<accession>D8SYZ8</accession>
<evidence type="ECO:0000256" key="5">
    <source>
        <dbReference type="ARBA" id="ARBA00023239"/>
    </source>
</evidence>
<comment type="pathway">
    <text evidence="2">Secondary metabolite biosynthesis; terpenoid biosynthesis.</text>
</comment>
<dbReference type="FunFam" id="1.10.600.10:FF:000036">
    <property type="entry name" value="cis-abienol synthase, chloroplastic"/>
    <property type="match status" value="1"/>
</dbReference>
<dbReference type="eggNOG" id="ENOG502QQN6">
    <property type="taxonomic scope" value="Eukaryota"/>
</dbReference>
<keyword evidence="9" id="KW-1185">Reference proteome</keyword>
<dbReference type="SUPFAM" id="SSF48239">
    <property type="entry name" value="Terpenoid cyclases/Protein prenyltransferases"/>
    <property type="match status" value="2"/>
</dbReference>
<dbReference type="Pfam" id="PF03936">
    <property type="entry name" value="Terpene_synth_C"/>
    <property type="match status" value="1"/>
</dbReference>
<organism evidence="9">
    <name type="scientific">Selaginella moellendorffii</name>
    <name type="common">Spikemoss</name>
    <dbReference type="NCBI Taxonomy" id="88036"/>
    <lineage>
        <taxon>Eukaryota</taxon>
        <taxon>Viridiplantae</taxon>
        <taxon>Streptophyta</taxon>
        <taxon>Embryophyta</taxon>
        <taxon>Tracheophyta</taxon>
        <taxon>Lycopodiopsida</taxon>
        <taxon>Selaginellales</taxon>
        <taxon>Selaginellaceae</taxon>
        <taxon>Selaginella</taxon>
    </lineage>
</organism>
<feature type="domain" description="Terpene synthase N-terminal" evidence="6">
    <location>
        <begin position="289"/>
        <end position="494"/>
    </location>
</feature>
<proteinExistence type="predicted"/>
<dbReference type="Pfam" id="PF01397">
    <property type="entry name" value="Terpene_synth"/>
    <property type="match status" value="1"/>
</dbReference>
<keyword evidence="3" id="KW-0479">Metal-binding</keyword>
<gene>
    <name evidence="8" type="ORF">SELMODRAFT_427242</name>
</gene>
<dbReference type="Gene3D" id="1.50.10.160">
    <property type="match status" value="1"/>
</dbReference>
<dbReference type="AlphaFoldDB" id="D8SYZ8"/>
<evidence type="ECO:0000256" key="4">
    <source>
        <dbReference type="ARBA" id="ARBA00022842"/>
    </source>
</evidence>